<organism evidence="6 7">
    <name type="scientific">Phragmitibacter flavus</name>
    <dbReference type="NCBI Taxonomy" id="2576071"/>
    <lineage>
        <taxon>Bacteria</taxon>
        <taxon>Pseudomonadati</taxon>
        <taxon>Verrucomicrobiota</taxon>
        <taxon>Verrucomicrobiia</taxon>
        <taxon>Verrucomicrobiales</taxon>
        <taxon>Verrucomicrobiaceae</taxon>
        <taxon>Phragmitibacter</taxon>
    </lineage>
</organism>
<evidence type="ECO:0000313" key="7">
    <source>
        <dbReference type="Proteomes" id="UP000306196"/>
    </source>
</evidence>
<keyword evidence="2" id="KW-0238">DNA-binding</keyword>
<evidence type="ECO:0000259" key="5">
    <source>
        <dbReference type="PROSITE" id="PS01124"/>
    </source>
</evidence>
<protein>
    <submittedName>
        <fullName evidence="6">AraC family transcriptional regulator</fullName>
    </submittedName>
</protein>
<name>A0A5R8KGQ4_9BACT</name>
<dbReference type="SMART" id="SM00342">
    <property type="entry name" value="HTH_ARAC"/>
    <property type="match status" value="1"/>
</dbReference>
<keyword evidence="4" id="KW-0812">Transmembrane</keyword>
<dbReference type="InterPro" id="IPR009057">
    <property type="entry name" value="Homeodomain-like_sf"/>
</dbReference>
<dbReference type="OrthoDB" id="9776408at2"/>
<evidence type="ECO:0000256" key="1">
    <source>
        <dbReference type="ARBA" id="ARBA00023015"/>
    </source>
</evidence>
<feature type="transmembrane region" description="Helical" evidence="4">
    <location>
        <begin position="20"/>
        <end position="37"/>
    </location>
</feature>
<keyword evidence="4" id="KW-1133">Transmembrane helix</keyword>
<proteinExistence type="predicted"/>
<evidence type="ECO:0000256" key="3">
    <source>
        <dbReference type="ARBA" id="ARBA00023163"/>
    </source>
</evidence>
<dbReference type="PROSITE" id="PS00041">
    <property type="entry name" value="HTH_ARAC_FAMILY_1"/>
    <property type="match status" value="1"/>
</dbReference>
<dbReference type="InterPro" id="IPR020449">
    <property type="entry name" value="Tscrpt_reg_AraC-type_HTH"/>
</dbReference>
<keyword evidence="7" id="KW-1185">Reference proteome</keyword>
<keyword evidence="3" id="KW-0804">Transcription</keyword>
<comment type="caution">
    <text evidence="6">The sequence shown here is derived from an EMBL/GenBank/DDBJ whole genome shotgun (WGS) entry which is preliminary data.</text>
</comment>
<dbReference type="InterPro" id="IPR050204">
    <property type="entry name" value="AraC_XylS_family_regulators"/>
</dbReference>
<keyword evidence="4" id="KW-0472">Membrane</keyword>
<evidence type="ECO:0000256" key="4">
    <source>
        <dbReference type="SAM" id="Phobius"/>
    </source>
</evidence>
<dbReference type="InterPro" id="IPR013656">
    <property type="entry name" value="PAS_4"/>
</dbReference>
<feature type="domain" description="HTH araC/xylS-type" evidence="5">
    <location>
        <begin position="149"/>
        <end position="247"/>
    </location>
</feature>
<reference evidence="6 7" key="1">
    <citation type="submission" date="2019-05" db="EMBL/GenBank/DDBJ databases">
        <title>Verrucobacter flavum gen. nov., sp. nov. a new member of the family Verrucomicrobiaceae.</title>
        <authorList>
            <person name="Szuroczki S."/>
            <person name="Abbaszade G."/>
            <person name="Szabo A."/>
            <person name="Felfoldi T."/>
            <person name="Schumann P."/>
            <person name="Boka K."/>
            <person name="Keki Z."/>
            <person name="Toumi M."/>
            <person name="Toth E."/>
        </authorList>
    </citation>
    <scope>NUCLEOTIDE SEQUENCE [LARGE SCALE GENOMIC DNA]</scope>
    <source>
        <strain evidence="6 7">MG-N-17</strain>
    </source>
</reference>
<evidence type="ECO:0000256" key="2">
    <source>
        <dbReference type="ARBA" id="ARBA00023125"/>
    </source>
</evidence>
<dbReference type="InterPro" id="IPR035965">
    <property type="entry name" value="PAS-like_dom_sf"/>
</dbReference>
<dbReference type="SUPFAM" id="SSF46689">
    <property type="entry name" value="Homeodomain-like"/>
    <property type="match status" value="2"/>
</dbReference>
<accession>A0A5R8KGQ4</accession>
<gene>
    <name evidence="6" type="ORF">FEM03_07745</name>
</gene>
<dbReference type="PANTHER" id="PTHR46796">
    <property type="entry name" value="HTH-TYPE TRANSCRIPTIONAL ACTIVATOR RHAS-RELATED"/>
    <property type="match status" value="1"/>
</dbReference>
<dbReference type="InterPro" id="IPR018062">
    <property type="entry name" value="HTH_AraC-typ_CS"/>
</dbReference>
<dbReference type="Gene3D" id="1.10.10.60">
    <property type="entry name" value="Homeodomain-like"/>
    <property type="match status" value="1"/>
</dbReference>
<keyword evidence="1" id="KW-0805">Transcription regulation</keyword>
<dbReference type="GO" id="GO:0043565">
    <property type="term" value="F:sequence-specific DNA binding"/>
    <property type="evidence" value="ECO:0007669"/>
    <property type="project" value="InterPro"/>
</dbReference>
<dbReference type="Gene3D" id="3.30.450.20">
    <property type="entry name" value="PAS domain"/>
    <property type="match status" value="1"/>
</dbReference>
<dbReference type="Pfam" id="PF08448">
    <property type="entry name" value="PAS_4"/>
    <property type="match status" value="1"/>
</dbReference>
<dbReference type="AlphaFoldDB" id="A0A5R8KGQ4"/>
<dbReference type="InterPro" id="IPR018060">
    <property type="entry name" value="HTH_AraC"/>
</dbReference>
<dbReference type="Proteomes" id="UP000306196">
    <property type="component" value="Unassembled WGS sequence"/>
</dbReference>
<dbReference type="Pfam" id="PF12833">
    <property type="entry name" value="HTH_18"/>
    <property type="match status" value="1"/>
</dbReference>
<dbReference type="GO" id="GO:0003700">
    <property type="term" value="F:DNA-binding transcription factor activity"/>
    <property type="evidence" value="ECO:0007669"/>
    <property type="project" value="InterPro"/>
</dbReference>
<sequence>MQAPSPQQVSADFFQQLDSPSVLATMFDFLPGVYLFVKDHQHRYMKVNRSLARLHGCDSDAEMIGKCDFDFNPPALAAQYVEEDRKVMSERLPIIDKIWLVQDSDGMPHWHLSTKLPLIDKQNEVIGIAGVMRPYDRAGDAPGSYQRLTQVCDHVLAHYGETMSVDHLASLAHLSVSQLQREFSRLFSMSPIEYVTRVRLHMASRQLEQSTNPVGQIALDCGFYDQSHFTRVFRTRTGLSPLEYRQRFAAVR</sequence>
<dbReference type="PRINTS" id="PR00032">
    <property type="entry name" value="HTHARAC"/>
</dbReference>
<dbReference type="RefSeq" id="WP_138085625.1">
    <property type="nucleotide sequence ID" value="NZ_VAUV01000005.1"/>
</dbReference>
<evidence type="ECO:0000313" key="6">
    <source>
        <dbReference type="EMBL" id="TLD71411.1"/>
    </source>
</evidence>
<dbReference type="PROSITE" id="PS01124">
    <property type="entry name" value="HTH_ARAC_FAMILY_2"/>
    <property type="match status" value="1"/>
</dbReference>
<dbReference type="PANTHER" id="PTHR46796:SF13">
    <property type="entry name" value="HTH-TYPE TRANSCRIPTIONAL ACTIVATOR RHAS"/>
    <property type="match status" value="1"/>
</dbReference>
<dbReference type="SUPFAM" id="SSF55785">
    <property type="entry name" value="PYP-like sensor domain (PAS domain)"/>
    <property type="match status" value="1"/>
</dbReference>
<dbReference type="EMBL" id="VAUV01000005">
    <property type="protein sequence ID" value="TLD71411.1"/>
    <property type="molecule type" value="Genomic_DNA"/>
</dbReference>